<keyword evidence="4 5" id="KW-0472">Membrane</keyword>
<keyword evidence="3 5" id="KW-1133">Transmembrane helix</keyword>
<dbReference type="AlphaFoldDB" id="A0A1G7ZZ75"/>
<evidence type="ECO:0000256" key="3">
    <source>
        <dbReference type="ARBA" id="ARBA00022989"/>
    </source>
</evidence>
<dbReference type="PIRSF" id="PIRSF017854">
    <property type="entry name" value="T4SS_TrbD"/>
    <property type="match status" value="1"/>
</dbReference>
<dbReference type="Proteomes" id="UP000199495">
    <property type="component" value="Unassembled WGS sequence"/>
</dbReference>
<dbReference type="NCBIfam" id="NF010395">
    <property type="entry name" value="PRK13823.1"/>
    <property type="match status" value="1"/>
</dbReference>
<dbReference type="Pfam" id="PF05101">
    <property type="entry name" value="VirB3"/>
    <property type="match status" value="1"/>
</dbReference>
<evidence type="ECO:0000313" key="7">
    <source>
        <dbReference type="Proteomes" id="UP000199495"/>
    </source>
</evidence>
<protein>
    <submittedName>
        <fullName evidence="6">Type IV secretion system protein VirB3</fullName>
    </submittedName>
</protein>
<evidence type="ECO:0000256" key="5">
    <source>
        <dbReference type="SAM" id="Phobius"/>
    </source>
</evidence>
<sequence length="99" mass="11339">MTDPTDALVRTNLHRALSRPNLLFGADRELVLITGLLTVILIFVVLTVLSALLGLALWIGIIAALRMMAKQDPFMRRVYGRHIRYRNHYRPTSSPWRGR</sequence>
<feature type="transmembrane region" description="Helical" evidence="5">
    <location>
        <begin position="32"/>
        <end position="65"/>
    </location>
</feature>
<dbReference type="RefSeq" id="WP_090599590.1">
    <property type="nucleotide sequence ID" value="NZ_FNCS01000024.1"/>
</dbReference>
<comment type="subcellular location">
    <subcellularLocation>
        <location evidence="1">Membrane</location>
    </subcellularLocation>
</comment>
<evidence type="ECO:0000256" key="1">
    <source>
        <dbReference type="ARBA" id="ARBA00004370"/>
    </source>
</evidence>
<keyword evidence="2 5" id="KW-0812">Transmembrane</keyword>
<organism evidence="6 7">
    <name type="scientific">Pelagibacterium luteolum</name>
    <dbReference type="NCBI Taxonomy" id="440168"/>
    <lineage>
        <taxon>Bacteria</taxon>
        <taxon>Pseudomonadati</taxon>
        <taxon>Pseudomonadota</taxon>
        <taxon>Alphaproteobacteria</taxon>
        <taxon>Hyphomicrobiales</taxon>
        <taxon>Devosiaceae</taxon>
        <taxon>Pelagibacterium</taxon>
    </lineage>
</organism>
<dbReference type="InterPro" id="IPR007792">
    <property type="entry name" value="T4SS_VirB3/TrbD/AvhB"/>
</dbReference>
<proteinExistence type="predicted"/>
<reference evidence="6 7" key="1">
    <citation type="submission" date="2016-10" db="EMBL/GenBank/DDBJ databases">
        <authorList>
            <person name="de Groot N.N."/>
        </authorList>
    </citation>
    <scope>NUCLEOTIDE SEQUENCE [LARGE SCALE GENOMIC DNA]</scope>
    <source>
        <strain evidence="6 7">CGMCC 1.10267</strain>
    </source>
</reference>
<dbReference type="EMBL" id="FNCS01000024">
    <property type="protein sequence ID" value="SDH13984.1"/>
    <property type="molecule type" value="Genomic_DNA"/>
</dbReference>
<gene>
    <name evidence="6" type="ORF">SAMN04487974_12419</name>
</gene>
<evidence type="ECO:0000256" key="2">
    <source>
        <dbReference type="ARBA" id="ARBA00022692"/>
    </source>
</evidence>
<evidence type="ECO:0000313" key="6">
    <source>
        <dbReference type="EMBL" id="SDH13984.1"/>
    </source>
</evidence>
<keyword evidence="7" id="KW-1185">Reference proteome</keyword>
<accession>A0A1G7ZZ75</accession>
<evidence type="ECO:0000256" key="4">
    <source>
        <dbReference type="ARBA" id="ARBA00023136"/>
    </source>
</evidence>
<dbReference type="InterPro" id="IPR016704">
    <property type="entry name" value="Conjugal_tfr_TrbD"/>
</dbReference>
<dbReference type="OrthoDB" id="7063374at2"/>
<dbReference type="STRING" id="440168.SAMN04487974_12419"/>
<name>A0A1G7ZZ75_9HYPH</name>
<dbReference type="GO" id="GO:0016020">
    <property type="term" value="C:membrane"/>
    <property type="evidence" value="ECO:0007669"/>
    <property type="project" value="UniProtKB-SubCell"/>
</dbReference>